<feature type="region of interest" description="Disordered" evidence="5">
    <location>
        <begin position="104"/>
        <end position="147"/>
    </location>
</feature>
<dbReference type="Pfam" id="PF00440">
    <property type="entry name" value="TetR_N"/>
    <property type="match status" value="1"/>
</dbReference>
<dbReference type="EMBL" id="BOMN01000092">
    <property type="protein sequence ID" value="GIE23505.1"/>
    <property type="molecule type" value="Genomic_DNA"/>
</dbReference>
<evidence type="ECO:0000256" key="4">
    <source>
        <dbReference type="PROSITE-ProRule" id="PRU00335"/>
    </source>
</evidence>
<proteinExistence type="predicted"/>
<protein>
    <submittedName>
        <fullName evidence="7">TetR family transcriptional regulator</fullName>
    </submittedName>
</protein>
<dbReference type="InterPro" id="IPR001647">
    <property type="entry name" value="HTH_TetR"/>
</dbReference>
<name>A0ABQ3ZY12_9ACTN</name>
<dbReference type="Pfam" id="PF02909">
    <property type="entry name" value="TetR_C_1"/>
    <property type="match status" value="1"/>
</dbReference>
<organism evidence="7 8">
    <name type="scientific">Winogradskya humida</name>
    <dbReference type="NCBI Taxonomy" id="113566"/>
    <lineage>
        <taxon>Bacteria</taxon>
        <taxon>Bacillati</taxon>
        <taxon>Actinomycetota</taxon>
        <taxon>Actinomycetes</taxon>
        <taxon>Micromonosporales</taxon>
        <taxon>Micromonosporaceae</taxon>
        <taxon>Winogradskya</taxon>
    </lineage>
</organism>
<evidence type="ECO:0000256" key="5">
    <source>
        <dbReference type="SAM" id="MobiDB-lite"/>
    </source>
</evidence>
<evidence type="ECO:0000313" key="7">
    <source>
        <dbReference type="EMBL" id="GIE23505.1"/>
    </source>
</evidence>
<sequence>MCIPIPLPYAVLVDTPYGSEPLAIWERPEPQPRAAPVPLSRAKIVAVAIRLADEQGLDGLSIRKIAKELGVGPMRLYDYVTNRAELLDLMVDAVYGQIADASGQTAQTGGRAAETGGQRVEAGGRAAETGGQRVETGGRAAGAGRRRVAGAGEQAEWRATVLAVARATRVAALEHEWFADLLGGRPHLGPHTLAVGELNAAALSQAPAVHDIDDLQRTIGALNSFLIGALRREVTERRTARTTGTDVPAFQAGLGPYLTRMFTTGRYPTIARLVVDGSHLDAEETFNRTLTTVLDGITGAPA</sequence>
<dbReference type="Gene3D" id="1.10.357.10">
    <property type="entry name" value="Tetracycline Repressor, domain 2"/>
    <property type="match status" value="2"/>
</dbReference>
<evidence type="ECO:0000256" key="2">
    <source>
        <dbReference type="ARBA" id="ARBA00023125"/>
    </source>
</evidence>
<evidence type="ECO:0000256" key="1">
    <source>
        <dbReference type="ARBA" id="ARBA00023015"/>
    </source>
</evidence>
<comment type="caution">
    <text evidence="7">The sequence shown here is derived from an EMBL/GenBank/DDBJ whole genome shotgun (WGS) entry which is preliminary data.</text>
</comment>
<keyword evidence="1" id="KW-0805">Transcription regulation</keyword>
<reference evidence="7 8" key="1">
    <citation type="submission" date="2021-01" db="EMBL/GenBank/DDBJ databases">
        <title>Whole genome shotgun sequence of Actinoplanes humidus NBRC 14915.</title>
        <authorList>
            <person name="Komaki H."/>
            <person name="Tamura T."/>
        </authorList>
    </citation>
    <scope>NUCLEOTIDE SEQUENCE [LARGE SCALE GENOMIC DNA]</scope>
    <source>
        <strain evidence="7 8">NBRC 14915</strain>
    </source>
</reference>
<dbReference type="InterPro" id="IPR036271">
    <property type="entry name" value="Tet_transcr_reg_TetR-rel_C_sf"/>
</dbReference>
<dbReference type="SUPFAM" id="SSF46689">
    <property type="entry name" value="Homeodomain-like"/>
    <property type="match status" value="1"/>
</dbReference>
<feature type="domain" description="HTH tetR-type" evidence="6">
    <location>
        <begin position="38"/>
        <end position="98"/>
    </location>
</feature>
<evidence type="ECO:0000259" key="6">
    <source>
        <dbReference type="PROSITE" id="PS50977"/>
    </source>
</evidence>
<gene>
    <name evidence="7" type="ORF">Ahu01nite_066070</name>
</gene>
<accession>A0ABQ3ZY12</accession>
<evidence type="ECO:0000256" key="3">
    <source>
        <dbReference type="ARBA" id="ARBA00023163"/>
    </source>
</evidence>
<dbReference type="Proteomes" id="UP000603200">
    <property type="component" value="Unassembled WGS sequence"/>
</dbReference>
<dbReference type="InterPro" id="IPR009057">
    <property type="entry name" value="Homeodomain-like_sf"/>
</dbReference>
<dbReference type="PROSITE" id="PS50977">
    <property type="entry name" value="HTH_TETR_2"/>
    <property type="match status" value="1"/>
</dbReference>
<dbReference type="SUPFAM" id="SSF48498">
    <property type="entry name" value="Tetracyclin repressor-like, C-terminal domain"/>
    <property type="match status" value="1"/>
</dbReference>
<dbReference type="InterPro" id="IPR004111">
    <property type="entry name" value="Repressor_TetR_C"/>
</dbReference>
<keyword evidence="8" id="KW-1185">Reference proteome</keyword>
<keyword evidence="2 4" id="KW-0238">DNA-binding</keyword>
<keyword evidence="3" id="KW-0804">Transcription</keyword>
<evidence type="ECO:0000313" key="8">
    <source>
        <dbReference type="Proteomes" id="UP000603200"/>
    </source>
</evidence>
<feature type="DNA-binding region" description="H-T-H motif" evidence="4">
    <location>
        <begin position="61"/>
        <end position="80"/>
    </location>
</feature>